<evidence type="ECO:0000313" key="2">
    <source>
        <dbReference type="Proteomes" id="UP001443914"/>
    </source>
</evidence>
<gene>
    <name evidence="1" type="ORF">RND81_06G089900</name>
</gene>
<name>A0AAW1KBJ2_SAPOF</name>
<proteinExistence type="predicted"/>
<organism evidence="1 2">
    <name type="scientific">Saponaria officinalis</name>
    <name type="common">Common soapwort</name>
    <name type="synonym">Lychnis saponaria</name>
    <dbReference type="NCBI Taxonomy" id="3572"/>
    <lineage>
        <taxon>Eukaryota</taxon>
        <taxon>Viridiplantae</taxon>
        <taxon>Streptophyta</taxon>
        <taxon>Embryophyta</taxon>
        <taxon>Tracheophyta</taxon>
        <taxon>Spermatophyta</taxon>
        <taxon>Magnoliopsida</taxon>
        <taxon>eudicotyledons</taxon>
        <taxon>Gunneridae</taxon>
        <taxon>Pentapetalae</taxon>
        <taxon>Caryophyllales</taxon>
        <taxon>Caryophyllaceae</taxon>
        <taxon>Caryophylleae</taxon>
        <taxon>Saponaria</taxon>
    </lineage>
</organism>
<sequence length="282" mass="30656">MLLYRDEDVALERSLLSREHVRDKLFWINDANDWVLGNQVICRLPCDNLPPPLPLPATSAPLPRPVYYLVAPAGGAAESRLAPATRRCISRAAAASGFGASAEAGPSANAGSSTSADFQQPAYQLPPQLAQQYGSDNPYYSPYPTGAMLPSFDSMSIDEPRAYHVKDSVAIHERNVPGPRRSITCPVPELRGSRAREYNPARRPASILICLSGAGFPGRSGSHRGLVAAGHSPPPTWLVWRRFPSGCTFLSAHVYFASYDLFLSYFYDGCCGLYADHNEGIV</sequence>
<protein>
    <submittedName>
        <fullName evidence="1">Uncharacterized protein</fullName>
    </submittedName>
</protein>
<reference evidence="1" key="1">
    <citation type="submission" date="2024-03" db="EMBL/GenBank/DDBJ databases">
        <title>WGS assembly of Saponaria officinalis var. Norfolk2.</title>
        <authorList>
            <person name="Jenkins J."/>
            <person name="Shu S."/>
            <person name="Grimwood J."/>
            <person name="Barry K."/>
            <person name="Goodstein D."/>
            <person name="Schmutz J."/>
            <person name="Leebens-Mack J."/>
            <person name="Osbourn A."/>
        </authorList>
    </citation>
    <scope>NUCLEOTIDE SEQUENCE [LARGE SCALE GENOMIC DNA]</scope>
    <source>
        <strain evidence="1">JIC</strain>
    </source>
</reference>
<dbReference type="AlphaFoldDB" id="A0AAW1KBJ2"/>
<accession>A0AAW1KBJ2</accession>
<evidence type="ECO:0000313" key="1">
    <source>
        <dbReference type="EMBL" id="KAK9714378.1"/>
    </source>
</evidence>
<dbReference type="EMBL" id="JBDFQZ010000006">
    <property type="protein sequence ID" value="KAK9714378.1"/>
    <property type="molecule type" value="Genomic_DNA"/>
</dbReference>
<keyword evidence="2" id="KW-1185">Reference proteome</keyword>
<comment type="caution">
    <text evidence="1">The sequence shown here is derived from an EMBL/GenBank/DDBJ whole genome shotgun (WGS) entry which is preliminary data.</text>
</comment>
<dbReference type="Proteomes" id="UP001443914">
    <property type="component" value="Unassembled WGS sequence"/>
</dbReference>